<feature type="domain" description="Lysozyme inhibitor LprI-like N-terminal" evidence="1">
    <location>
        <begin position="46"/>
        <end position="142"/>
    </location>
</feature>
<name>A0A6N6JIX6_9RHOB</name>
<dbReference type="EMBL" id="BLJE01000003">
    <property type="protein sequence ID" value="GFE65780.1"/>
    <property type="molecule type" value="Genomic_DNA"/>
</dbReference>
<keyword evidence="3" id="KW-1185">Reference proteome</keyword>
<evidence type="ECO:0000259" key="1">
    <source>
        <dbReference type="Pfam" id="PF07007"/>
    </source>
</evidence>
<dbReference type="PANTHER" id="PTHR39176:SF1">
    <property type="entry name" value="PERIPLASMIC PROTEIN"/>
    <property type="match status" value="1"/>
</dbReference>
<organism evidence="2 3">
    <name type="scientific">Litoreibacter roseus</name>
    <dbReference type="NCBI Taxonomy" id="2601869"/>
    <lineage>
        <taxon>Bacteria</taxon>
        <taxon>Pseudomonadati</taxon>
        <taxon>Pseudomonadota</taxon>
        <taxon>Alphaproteobacteria</taxon>
        <taxon>Rhodobacterales</taxon>
        <taxon>Roseobacteraceae</taxon>
        <taxon>Litoreibacter</taxon>
    </lineage>
</organism>
<comment type="caution">
    <text evidence="2">The sequence shown here is derived from an EMBL/GenBank/DDBJ whole genome shotgun (WGS) entry which is preliminary data.</text>
</comment>
<sequence length="150" mass="16298">MIGVSPANAESIDDLNVAEQDVRACFGDASVGETAPECLGSASGICQSHPQGQTTLGITACISAETAVWDAILNEQYGIAQQVFEARDPEISEALLKAQRAWITYRDAECGLSYTRWAGGTIRSIVHANCMMVFTAERAIELRDMRRNDR</sequence>
<evidence type="ECO:0000313" key="3">
    <source>
        <dbReference type="Proteomes" id="UP000436822"/>
    </source>
</evidence>
<gene>
    <name evidence="2" type="ORF">KIN_28540</name>
</gene>
<dbReference type="PANTHER" id="PTHR39176">
    <property type="entry name" value="PERIPLASMIC PROTEIN-RELATED"/>
    <property type="match status" value="1"/>
</dbReference>
<dbReference type="Pfam" id="PF07007">
    <property type="entry name" value="LprI"/>
    <property type="match status" value="1"/>
</dbReference>
<dbReference type="AlphaFoldDB" id="A0A6N6JIX6"/>
<dbReference type="InterPro" id="IPR009739">
    <property type="entry name" value="LprI-like_N"/>
</dbReference>
<dbReference type="Proteomes" id="UP000436822">
    <property type="component" value="Unassembled WGS sequence"/>
</dbReference>
<proteinExistence type="predicted"/>
<protein>
    <recommendedName>
        <fullName evidence="1">Lysozyme inhibitor LprI-like N-terminal domain-containing protein</fullName>
    </recommendedName>
</protein>
<reference evidence="2 3" key="1">
    <citation type="submission" date="2019-12" db="EMBL/GenBank/DDBJ databases">
        <title>Litoreibacter badius sp. nov., a novel bacteriochlorophyll a-containing bacterium in the genus Litoreibacter.</title>
        <authorList>
            <person name="Kanamuro M."/>
            <person name="Takabe Y."/>
            <person name="Mori K."/>
            <person name="Takaichi S."/>
            <person name="Hanada S."/>
        </authorList>
    </citation>
    <scope>NUCLEOTIDE SEQUENCE [LARGE SCALE GENOMIC DNA]</scope>
    <source>
        <strain evidence="2 3">K6</strain>
    </source>
</reference>
<dbReference type="Gene3D" id="1.20.1270.180">
    <property type="match status" value="1"/>
</dbReference>
<accession>A0A6N6JIX6</accession>
<evidence type="ECO:0000313" key="2">
    <source>
        <dbReference type="EMBL" id="GFE65780.1"/>
    </source>
</evidence>